<dbReference type="GO" id="GO:0016020">
    <property type="term" value="C:membrane"/>
    <property type="evidence" value="ECO:0007669"/>
    <property type="project" value="UniProtKB-SubCell"/>
</dbReference>
<feature type="transmembrane region" description="Helical" evidence="6">
    <location>
        <begin position="659"/>
        <end position="678"/>
    </location>
</feature>
<organism evidence="10 11">
    <name type="scientific">Polystyrenella longa</name>
    <dbReference type="NCBI Taxonomy" id="2528007"/>
    <lineage>
        <taxon>Bacteria</taxon>
        <taxon>Pseudomonadati</taxon>
        <taxon>Planctomycetota</taxon>
        <taxon>Planctomycetia</taxon>
        <taxon>Planctomycetales</taxon>
        <taxon>Planctomycetaceae</taxon>
        <taxon>Polystyrenella</taxon>
    </lineage>
</organism>
<dbReference type="Gene3D" id="3.40.30.10">
    <property type="entry name" value="Glutaredoxin"/>
    <property type="match status" value="1"/>
</dbReference>
<dbReference type="GO" id="GO:0047134">
    <property type="term" value="F:protein-disulfide reductase [NAD(P)H] activity"/>
    <property type="evidence" value="ECO:0007669"/>
    <property type="project" value="UniProtKB-EC"/>
</dbReference>
<feature type="domain" description="Thiol:disulfide interchange protein DsbD N-terminal" evidence="9">
    <location>
        <begin position="257"/>
        <end position="369"/>
    </location>
</feature>
<dbReference type="PANTHER" id="PTHR32234:SF3">
    <property type="entry name" value="SUPPRESSION OF COPPER SENSITIVITY PROTEIN"/>
    <property type="match status" value="1"/>
</dbReference>
<evidence type="ECO:0000256" key="4">
    <source>
        <dbReference type="ARBA" id="ARBA00022989"/>
    </source>
</evidence>
<evidence type="ECO:0000256" key="2">
    <source>
        <dbReference type="ARBA" id="ARBA00022692"/>
    </source>
</evidence>
<feature type="signal peptide" evidence="7">
    <location>
        <begin position="1"/>
        <end position="27"/>
    </location>
</feature>
<dbReference type="Pfam" id="PF13899">
    <property type="entry name" value="Thioredoxin_7"/>
    <property type="match status" value="1"/>
</dbReference>
<dbReference type="KEGG" id="plon:Pla110_28920"/>
<dbReference type="OrthoDB" id="9811036at2"/>
<evidence type="ECO:0000259" key="8">
    <source>
        <dbReference type="Pfam" id="PF02683"/>
    </source>
</evidence>
<dbReference type="InterPro" id="IPR003834">
    <property type="entry name" value="Cyt_c_assmbl_TM_dom"/>
</dbReference>
<evidence type="ECO:0000256" key="3">
    <source>
        <dbReference type="ARBA" id="ARBA00022748"/>
    </source>
</evidence>
<feature type="transmembrane region" description="Helical" evidence="6">
    <location>
        <begin position="566"/>
        <end position="588"/>
    </location>
</feature>
<evidence type="ECO:0000313" key="10">
    <source>
        <dbReference type="EMBL" id="QDU81155.1"/>
    </source>
</evidence>
<dbReference type="InterPro" id="IPR028250">
    <property type="entry name" value="DsbDN"/>
</dbReference>
<feature type="transmembrane region" description="Helical" evidence="6">
    <location>
        <begin position="490"/>
        <end position="511"/>
    </location>
</feature>
<dbReference type="PANTHER" id="PTHR32234">
    <property type="entry name" value="THIOL:DISULFIDE INTERCHANGE PROTEIN DSBD"/>
    <property type="match status" value="1"/>
</dbReference>
<protein>
    <submittedName>
        <fullName evidence="10">Thiol:disulfide interchange protein DsbD</fullName>
        <ecNumber evidence="10">1.8.1.8</ecNumber>
    </submittedName>
</protein>
<dbReference type="CDD" id="cd02953">
    <property type="entry name" value="DsbDgamma"/>
    <property type="match status" value="1"/>
</dbReference>
<feature type="transmembrane region" description="Helical" evidence="6">
    <location>
        <begin position="608"/>
        <end position="624"/>
    </location>
</feature>
<dbReference type="AlphaFoldDB" id="A0A518CPK4"/>
<gene>
    <name evidence="10" type="primary">dsbD</name>
    <name evidence="10" type="ORF">Pla110_28920</name>
</gene>
<dbReference type="Pfam" id="PF11412">
    <property type="entry name" value="DsbD_N"/>
    <property type="match status" value="1"/>
</dbReference>
<name>A0A518CPK4_9PLAN</name>
<comment type="subcellular location">
    <subcellularLocation>
        <location evidence="1">Membrane</location>
        <topology evidence="1">Multi-pass membrane protein</topology>
    </subcellularLocation>
</comment>
<sequence precursor="true">MPRQFYISLCCTILFLIAASVTVPVSAQNGDLNSLFQNDASEVTEPSISINLSPEQPKVGDEVTLSIKVELPAGMFTYAQDNKSAAKPSFKITENTGLKEIDTEFKPDQKAKSDYDDVLELTSLKYYEQITWSRRYEVTASTGKLAGKVLIPICDDRSCQMYRDSIDFTISAPGAAEEQSGGSSFGELVSEEDSSGSISFGTEVDNSGAFGEEISGDSRSAIVTIETFPLFWSQEVKVDDQEVATLRAILHPGDEETTPRVEFTAELAEGWHTYSTDEQKNAQHTTFDFKKLQGLQSKTDNWQSDQPPVTFPVKEGKEKFDQYIYPKMVTWTHELALEPDAKQSGVELTAQIQFCSEEVCLTPSSYTFRLGSVPVEQDLESTTSIAALPPEIEEWFKGIRPLEEESIQATGFGWYLFYAFLGGVILNVMPCVLPVLAIKILSFVKQAGEDRSRIIALNVAYSLGVISIFMVLATLIGVASFGWGGLFQSTAFNLLMTCFIFAMALSLLGVYEIPIPGMVGSAGGQQKEGLTGAFLTGIFATILATPCSGPFLGATLAWSATQPIHITYLIFLMMGLGMASPYLILGAFPKAVQFLPKPGNWMVHVKEVSGFILLATVIFFLSYIDDNFQIPLLAMLLAIGFALWMIGRAPATLVSRATYFVNRVTAFGVAGLVCFYAYQSATMLHESELPWRPFSTQALKEASDEGKTVLIDFTADWCVNCKVVEQTALNTPKTFSFVETHDVVTLVADWTDGDEEITRWLNKFESKSIPLTVIFPANRPNNPILIRDLYFQDTLLKKLDQAVSLPPSQTAATPASESR</sequence>
<evidence type="ECO:0000313" key="11">
    <source>
        <dbReference type="Proteomes" id="UP000317178"/>
    </source>
</evidence>
<feature type="transmembrane region" description="Helical" evidence="6">
    <location>
        <begin position="630"/>
        <end position="647"/>
    </location>
</feature>
<dbReference type="EMBL" id="CP036281">
    <property type="protein sequence ID" value="QDU81155.1"/>
    <property type="molecule type" value="Genomic_DNA"/>
</dbReference>
<evidence type="ECO:0000256" key="7">
    <source>
        <dbReference type="SAM" id="SignalP"/>
    </source>
</evidence>
<evidence type="ECO:0000259" key="9">
    <source>
        <dbReference type="Pfam" id="PF11412"/>
    </source>
</evidence>
<keyword evidence="7" id="KW-0732">Signal</keyword>
<feature type="transmembrane region" description="Helical" evidence="6">
    <location>
        <begin position="412"/>
        <end position="438"/>
    </location>
</feature>
<feature type="transmembrane region" description="Helical" evidence="6">
    <location>
        <begin position="459"/>
        <end position="484"/>
    </location>
</feature>
<keyword evidence="3" id="KW-0201">Cytochrome c-type biogenesis</keyword>
<keyword evidence="2 6" id="KW-0812">Transmembrane</keyword>
<dbReference type="Pfam" id="PF02683">
    <property type="entry name" value="DsbD_TM"/>
    <property type="match status" value="1"/>
</dbReference>
<dbReference type="GO" id="GO:0045454">
    <property type="term" value="P:cell redox homeostasis"/>
    <property type="evidence" value="ECO:0007669"/>
    <property type="project" value="TreeGrafter"/>
</dbReference>
<keyword evidence="4 6" id="KW-1133">Transmembrane helix</keyword>
<dbReference type="RefSeq" id="WP_144996362.1">
    <property type="nucleotide sequence ID" value="NZ_CP036281.1"/>
</dbReference>
<dbReference type="InterPro" id="IPR035671">
    <property type="entry name" value="DsbD_gamma"/>
</dbReference>
<feature type="domain" description="Cytochrome C biogenesis protein transmembrane" evidence="8">
    <location>
        <begin position="415"/>
        <end position="622"/>
    </location>
</feature>
<keyword evidence="5 6" id="KW-0472">Membrane</keyword>
<keyword evidence="10" id="KW-0560">Oxidoreductase</keyword>
<dbReference type="SUPFAM" id="SSF52833">
    <property type="entry name" value="Thioredoxin-like"/>
    <property type="match status" value="1"/>
</dbReference>
<feature type="transmembrane region" description="Helical" evidence="6">
    <location>
        <begin position="532"/>
        <end position="560"/>
    </location>
</feature>
<evidence type="ECO:0000256" key="6">
    <source>
        <dbReference type="SAM" id="Phobius"/>
    </source>
</evidence>
<accession>A0A518CPK4</accession>
<evidence type="ECO:0000256" key="5">
    <source>
        <dbReference type="ARBA" id="ARBA00023136"/>
    </source>
</evidence>
<dbReference type="InterPro" id="IPR036249">
    <property type="entry name" value="Thioredoxin-like_sf"/>
</dbReference>
<dbReference type="GO" id="GO:0017004">
    <property type="term" value="P:cytochrome complex assembly"/>
    <property type="evidence" value="ECO:0007669"/>
    <property type="project" value="UniProtKB-KW"/>
</dbReference>
<proteinExistence type="predicted"/>
<reference evidence="10 11" key="1">
    <citation type="submission" date="2019-02" db="EMBL/GenBank/DDBJ databases">
        <title>Deep-cultivation of Planctomycetes and their phenomic and genomic characterization uncovers novel biology.</title>
        <authorList>
            <person name="Wiegand S."/>
            <person name="Jogler M."/>
            <person name="Boedeker C."/>
            <person name="Pinto D."/>
            <person name="Vollmers J."/>
            <person name="Rivas-Marin E."/>
            <person name="Kohn T."/>
            <person name="Peeters S.H."/>
            <person name="Heuer A."/>
            <person name="Rast P."/>
            <person name="Oberbeckmann S."/>
            <person name="Bunk B."/>
            <person name="Jeske O."/>
            <person name="Meyerdierks A."/>
            <person name="Storesund J.E."/>
            <person name="Kallscheuer N."/>
            <person name="Luecker S."/>
            <person name="Lage O.M."/>
            <person name="Pohl T."/>
            <person name="Merkel B.J."/>
            <person name="Hornburger P."/>
            <person name="Mueller R.-W."/>
            <person name="Bruemmer F."/>
            <person name="Labrenz M."/>
            <person name="Spormann A.M."/>
            <person name="Op den Camp H."/>
            <person name="Overmann J."/>
            <person name="Amann R."/>
            <person name="Jetten M.S.M."/>
            <person name="Mascher T."/>
            <person name="Medema M.H."/>
            <person name="Devos D.P."/>
            <person name="Kaster A.-K."/>
            <person name="Ovreas L."/>
            <person name="Rohde M."/>
            <person name="Galperin M.Y."/>
            <person name="Jogler C."/>
        </authorList>
    </citation>
    <scope>NUCLEOTIDE SEQUENCE [LARGE SCALE GENOMIC DNA]</scope>
    <source>
        <strain evidence="10 11">Pla110</strain>
    </source>
</reference>
<dbReference type="EC" id="1.8.1.8" evidence="10"/>
<feature type="chain" id="PRO_5022114474" evidence="7">
    <location>
        <begin position="28"/>
        <end position="819"/>
    </location>
</feature>
<evidence type="ECO:0000256" key="1">
    <source>
        <dbReference type="ARBA" id="ARBA00004141"/>
    </source>
</evidence>
<dbReference type="Proteomes" id="UP000317178">
    <property type="component" value="Chromosome"/>
</dbReference>
<keyword evidence="11" id="KW-1185">Reference proteome</keyword>